<gene>
    <name evidence="2" type="ORF">KI688_001260</name>
</gene>
<dbReference type="SUPFAM" id="SSF81383">
    <property type="entry name" value="F-box domain"/>
    <property type="match status" value="1"/>
</dbReference>
<dbReference type="InterPro" id="IPR032675">
    <property type="entry name" value="LRR_dom_sf"/>
</dbReference>
<organism evidence="2 3">
    <name type="scientific">Linnemannia hyalina</name>
    <dbReference type="NCBI Taxonomy" id="64524"/>
    <lineage>
        <taxon>Eukaryota</taxon>
        <taxon>Fungi</taxon>
        <taxon>Fungi incertae sedis</taxon>
        <taxon>Mucoromycota</taxon>
        <taxon>Mortierellomycotina</taxon>
        <taxon>Mortierellomycetes</taxon>
        <taxon>Mortierellales</taxon>
        <taxon>Mortierellaceae</taxon>
        <taxon>Linnemannia</taxon>
    </lineage>
</organism>
<evidence type="ECO:0000313" key="3">
    <source>
        <dbReference type="Proteomes" id="UP000707451"/>
    </source>
</evidence>
<evidence type="ECO:0000256" key="1">
    <source>
        <dbReference type="SAM" id="MobiDB-lite"/>
    </source>
</evidence>
<sequence>MAMNSLPAIPEEIRQLIGSYLDRQTLGTIIQVSRALHSSFIPLLWKQAELRGGFWNDYMESGAGATYNSTDNEGFAEKCRSQLPSPPPSPGLHASSPSPLMMDLSLLQARSRHIEHLTISAPIPSDYYMVAFPRLRTLILTDDYTSTGSLQDVVQLARLNPTIERLVINDIQSSLPAQFWETIFSEWKNPKKLCIRYSPISKDSTAVAALWRACTRFEDLELQGVDLPHYATASSPAIIINNNSISSNSDSVNEDGPSSPLVITTFPKAKRVHLSITINARQTHLFFNPSQQLAMMQSCPNLREFVWDGSHFHIDPQLSSQFTTALLPNNNSSSPNDRTTCWPHLESLVLLHISFRRNDRLRRLRLAEILRAVPVLKSFQIRGGVWEPFAMNALRAPRRHFETLEKVSVQGCKGFSSSMVHEVLSQCAGLREFCADFIYVQDVVLNVASSSTLASGTGASGEGGGGGGGGGGGVQPWACQGRLKRLKICIYATPIDSTSTTSANSNCTARQALLQLATLTQLEHLDLRRNLIDERPLLNLTLASGLDALVALTRLRSFQFDDCCGSTEGREGWAMGEEEMGWMLSRWRVLEEVTGLFRSPSMADEDEVRAVFNQRHIAYSSVGVVEWH</sequence>
<name>A0A9P8BSH2_9FUNG</name>
<dbReference type="OrthoDB" id="2406584at2759"/>
<dbReference type="EMBL" id="JAHRHY010000010">
    <property type="protein sequence ID" value="KAG9066041.1"/>
    <property type="molecule type" value="Genomic_DNA"/>
</dbReference>
<accession>A0A9P8BSH2</accession>
<keyword evidence="3" id="KW-1185">Reference proteome</keyword>
<proteinExistence type="predicted"/>
<dbReference type="SUPFAM" id="SSF52047">
    <property type="entry name" value="RNI-like"/>
    <property type="match status" value="1"/>
</dbReference>
<evidence type="ECO:0008006" key="4">
    <source>
        <dbReference type="Google" id="ProtNLM"/>
    </source>
</evidence>
<dbReference type="Gene3D" id="3.80.10.10">
    <property type="entry name" value="Ribonuclease Inhibitor"/>
    <property type="match status" value="1"/>
</dbReference>
<dbReference type="Proteomes" id="UP000707451">
    <property type="component" value="Unassembled WGS sequence"/>
</dbReference>
<dbReference type="AlphaFoldDB" id="A0A9P8BSH2"/>
<dbReference type="InterPro" id="IPR036047">
    <property type="entry name" value="F-box-like_dom_sf"/>
</dbReference>
<evidence type="ECO:0000313" key="2">
    <source>
        <dbReference type="EMBL" id="KAG9066041.1"/>
    </source>
</evidence>
<comment type="caution">
    <text evidence="2">The sequence shown here is derived from an EMBL/GenBank/DDBJ whole genome shotgun (WGS) entry which is preliminary data.</text>
</comment>
<protein>
    <recommendedName>
        <fullName evidence="4">F-box domain-containing protein</fullName>
    </recommendedName>
</protein>
<feature type="region of interest" description="Disordered" evidence="1">
    <location>
        <begin position="77"/>
        <end position="96"/>
    </location>
</feature>
<reference evidence="2" key="1">
    <citation type="submission" date="2021-06" db="EMBL/GenBank/DDBJ databases">
        <title>Genome Sequence of Mortierella hyaline Strain SCG-10, a Cold-Adapted, Nitrate-Reducing Fungus Isolated from Soil in Minnesota, USA.</title>
        <authorList>
            <person name="Aldossari N."/>
        </authorList>
    </citation>
    <scope>NUCLEOTIDE SEQUENCE</scope>
    <source>
        <strain evidence="2">SCG-10</strain>
    </source>
</reference>